<comment type="caution">
    <text evidence="1">The sequence shown here is derived from an EMBL/GenBank/DDBJ whole genome shotgun (WGS) entry which is preliminary data.</text>
</comment>
<accession>A0A922NGH2</accession>
<evidence type="ECO:0000313" key="2">
    <source>
        <dbReference type="Proteomes" id="UP000249757"/>
    </source>
</evidence>
<organism evidence="1 2">
    <name type="scientific">Pyrenophora tritici-repentis</name>
    <dbReference type="NCBI Taxonomy" id="45151"/>
    <lineage>
        <taxon>Eukaryota</taxon>
        <taxon>Fungi</taxon>
        <taxon>Dikarya</taxon>
        <taxon>Ascomycota</taxon>
        <taxon>Pezizomycotina</taxon>
        <taxon>Dothideomycetes</taxon>
        <taxon>Pleosporomycetidae</taxon>
        <taxon>Pleosporales</taxon>
        <taxon>Pleosporineae</taxon>
        <taxon>Pleosporaceae</taxon>
        <taxon>Pyrenophora</taxon>
    </lineage>
</organism>
<evidence type="ECO:0000313" key="1">
    <source>
        <dbReference type="EMBL" id="KAI1515496.1"/>
    </source>
</evidence>
<name>A0A922NGH2_9PLEO</name>
<keyword evidence="2" id="KW-1185">Reference proteome</keyword>
<sequence length="46" mass="5515">MFRWPFWAKELRSSCFDWSSTVWCASDRNNVEIKNSDVEGVFRLDV</sequence>
<dbReference type="EMBL" id="NRDI02000006">
    <property type="protein sequence ID" value="KAI1515496.1"/>
    <property type="molecule type" value="Genomic_DNA"/>
</dbReference>
<dbReference type="AlphaFoldDB" id="A0A922NGH2"/>
<dbReference type="Proteomes" id="UP000249757">
    <property type="component" value="Unassembled WGS sequence"/>
</dbReference>
<proteinExistence type="predicted"/>
<gene>
    <name evidence="1" type="ORF">Ptr86124_005497</name>
</gene>
<protein>
    <submittedName>
        <fullName evidence="1">Uncharacterized protein</fullName>
    </submittedName>
</protein>
<reference evidence="2" key="1">
    <citation type="journal article" date="2022" name="Microb. Genom.">
        <title>A global pangenome for the wheat fungal pathogen Pyrenophora tritici-repentis and prediction of effector protein structural homology.</title>
        <authorList>
            <person name="Moolhuijzen P.M."/>
            <person name="See P.T."/>
            <person name="Shi G."/>
            <person name="Powell H.R."/>
            <person name="Cockram J."/>
            <person name="Jorgensen L.N."/>
            <person name="Benslimane H."/>
            <person name="Strelkov S.E."/>
            <person name="Turner J."/>
            <person name="Liu Z."/>
            <person name="Moffat C.S."/>
        </authorList>
    </citation>
    <scope>NUCLEOTIDE SEQUENCE [LARGE SCALE GENOMIC DNA]</scope>
</reference>